<organism evidence="1">
    <name type="scientific">Kitasatospora sp. CMC57</name>
    <dbReference type="NCBI Taxonomy" id="3231513"/>
    <lineage>
        <taxon>Bacteria</taxon>
        <taxon>Bacillati</taxon>
        <taxon>Actinomycetota</taxon>
        <taxon>Actinomycetes</taxon>
        <taxon>Kitasatosporales</taxon>
        <taxon>Streptomycetaceae</taxon>
        <taxon>Kitasatospora</taxon>
    </lineage>
</organism>
<dbReference type="GO" id="GO:0003677">
    <property type="term" value="F:DNA binding"/>
    <property type="evidence" value="ECO:0007669"/>
    <property type="project" value="UniProtKB-KW"/>
</dbReference>
<accession>A0AB33K032</accession>
<dbReference type="AlphaFoldDB" id="A0AB33K032"/>
<dbReference type="InterPro" id="IPR058532">
    <property type="entry name" value="YjbR/MT2646/Rv2570-like"/>
</dbReference>
<proteinExistence type="predicted"/>
<dbReference type="EMBL" id="AP035881">
    <property type="protein sequence ID" value="BFP48167.1"/>
    <property type="molecule type" value="Genomic_DNA"/>
</dbReference>
<dbReference type="Pfam" id="PF04237">
    <property type="entry name" value="YjbR"/>
    <property type="match status" value="1"/>
</dbReference>
<evidence type="ECO:0000313" key="1">
    <source>
        <dbReference type="EMBL" id="BFP48167.1"/>
    </source>
</evidence>
<sequence>MVTFDQFLSTALALPRAAERLTWESTVTLRVGEKIFAMGTPGTGAVTVKASRADQAELLAAEPEVYSSAPYVGRHGWVLVQLAGVDPDELRDLLTDAWRSVVPKKLVRDFEASGRSSETL</sequence>
<name>A0AB33K032_9ACTN</name>
<dbReference type="Gene3D" id="3.90.1150.30">
    <property type="match status" value="1"/>
</dbReference>
<keyword evidence="1" id="KW-0238">DNA-binding</keyword>
<dbReference type="SUPFAM" id="SSF142906">
    <property type="entry name" value="YjbR-like"/>
    <property type="match status" value="1"/>
</dbReference>
<gene>
    <name evidence="1" type="ORF">KCMC57_45350</name>
</gene>
<protein>
    <submittedName>
        <fullName evidence="1">MmcQ/YjbR family DNA-binding protein</fullName>
    </submittedName>
</protein>
<reference evidence="1" key="1">
    <citation type="submission" date="2024-07" db="EMBL/GenBank/DDBJ databases">
        <title>Complete genome sequences of cellulolytic bacteria, Kitasatospora sp. CMC57 and Streptomyces sp. CMC78, isolated from Japanese agricultural soil.</title>
        <authorList>
            <person name="Hashimoto T."/>
            <person name="Ito M."/>
            <person name="Iwamoto M."/>
            <person name="Fukahori D."/>
            <person name="Shoda T."/>
            <person name="Sakoda M."/>
            <person name="Morohoshi T."/>
            <person name="Mitsuboshi M."/>
            <person name="Nishizawa T."/>
        </authorList>
    </citation>
    <scope>NUCLEOTIDE SEQUENCE</scope>
    <source>
        <strain evidence="1">CMC57</strain>
    </source>
</reference>
<dbReference type="InterPro" id="IPR038056">
    <property type="entry name" value="YjbR-like_sf"/>
</dbReference>
<dbReference type="RefSeq" id="WP_407990417.1">
    <property type="nucleotide sequence ID" value="NZ_AP035881.2"/>
</dbReference>